<dbReference type="eggNOG" id="KOG4254">
    <property type="taxonomic scope" value="Eukaryota"/>
</dbReference>
<dbReference type="PANTHER" id="PTHR10668">
    <property type="entry name" value="PHYTOENE DEHYDROGENASE"/>
    <property type="match status" value="1"/>
</dbReference>
<dbReference type="OrthoDB" id="7777654at2759"/>
<dbReference type="Pfam" id="PF01593">
    <property type="entry name" value="Amino_oxidase"/>
    <property type="match status" value="1"/>
</dbReference>
<dbReference type="OMA" id="TAWAYCH"/>
<dbReference type="PANTHER" id="PTHR10668:SF103">
    <property type="entry name" value="PYRIDINE NUCLEOTIDE-DISULFIDE OXIDOREDUCTASE DOMAIN-CONTAINING PROTEIN 2"/>
    <property type="match status" value="1"/>
</dbReference>
<dbReference type="GO" id="GO:0005759">
    <property type="term" value="C:mitochondrial matrix"/>
    <property type="evidence" value="ECO:0007669"/>
    <property type="project" value="UniProtKB-SubCell"/>
</dbReference>
<proteinExistence type="inferred from homology"/>
<comment type="caution">
    <text evidence="7">The sequence shown here is derived from an EMBL/GenBank/DDBJ whole genome shotgun (WGS) entry which is preliminary data.</text>
</comment>
<evidence type="ECO:0000256" key="1">
    <source>
        <dbReference type="ARBA" id="ARBA00004305"/>
    </source>
</evidence>
<evidence type="ECO:0000313" key="8">
    <source>
        <dbReference type="Proteomes" id="UP000027238"/>
    </source>
</evidence>
<keyword evidence="8" id="KW-1185">Reference proteome</keyword>
<dbReference type="SUPFAM" id="SSF51905">
    <property type="entry name" value="FAD/NAD(P)-binding domain"/>
    <property type="match status" value="1"/>
</dbReference>
<dbReference type="HOGENOM" id="CLU_019327_1_0_1"/>
<protein>
    <recommendedName>
        <fullName evidence="5">Pyridine nucleotide-disulfide oxidoreductase domain-containing protein 2</fullName>
    </recommendedName>
</protein>
<comment type="subunit">
    <text evidence="4">Interacts with COX5B; this interaction may contribute to localize PYROXD2 to the inner face of the inner mitochondrial membrane.</text>
</comment>
<dbReference type="Gene3D" id="3.50.50.60">
    <property type="entry name" value="FAD/NAD(P)-binding domain"/>
    <property type="match status" value="2"/>
</dbReference>
<sequence>MAPSDFTKLGKLTSEPAGKEWDMIVVGSGHNGLTAAAYLAKAGLKVLVLERASYPGGGVASLPMAEPGFLSERHSAIHQLIQANPMITRDELGLLSEYGLRYNFLEPAYAIIMEDMVIPIYHERERTVEAIRKFSPEDADAYERFVAKCAAITDILLPSMFVPPSDISAQIAASPYAEDLMRGMASSSLDIITREFKHEALQVALLRFVTEIQLAHPRTEGTGLMVYLAFGLADKYGLAAPEGAGNGFTNSVIRCLEAHGGEVRLNTEVVKVLNEGGRAVGVRTRAGEIRAKLGVIGQIHPHQLDQLVDGLDESVTAPAKAAKLSEFSLFVIHAALDRPLQFKAGPVADRAVMNTCCPGNLDIMLESYDQMEKGLLPDNIMIGASSISTADPTRCPPGKALLHCVVMCKADNAYGGWDAWDRIKDEWAQKVFTYFSRYLKNFTPDIVRAYEVVTPRDHQGDSPSFQRGDICGLAMSAGQMGMQRPTPALAQYRVPGVKGLYLAGPFMHPGGGVWGGGRPVAMRVLEDLGIDFDKIFGAK</sequence>
<evidence type="ECO:0000256" key="2">
    <source>
        <dbReference type="ARBA" id="ARBA00006046"/>
    </source>
</evidence>
<comment type="function">
    <text evidence="3">Probable oxidoreductase that may play a role as regulator of mitochondrial function.</text>
</comment>
<name>A0A066XMD4_COLSU</name>
<evidence type="ECO:0000256" key="4">
    <source>
        <dbReference type="ARBA" id="ARBA00038825"/>
    </source>
</evidence>
<dbReference type="EMBL" id="JMSE01000356">
    <property type="protein sequence ID" value="KDN70363.1"/>
    <property type="molecule type" value="Genomic_DNA"/>
</dbReference>
<dbReference type="STRING" id="1173701.A0A066XMD4"/>
<dbReference type="GO" id="GO:0016491">
    <property type="term" value="F:oxidoreductase activity"/>
    <property type="evidence" value="ECO:0007669"/>
    <property type="project" value="InterPro"/>
</dbReference>
<gene>
    <name evidence="7" type="ORF">CSUB01_11010</name>
</gene>
<dbReference type="AlphaFoldDB" id="A0A066XMD4"/>
<dbReference type="InterPro" id="IPR002937">
    <property type="entry name" value="Amino_oxidase"/>
</dbReference>
<feature type="domain" description="Amine oxidase" evidence="6">
    <location>
        <begin position="32"/>
        <end position="511"/>
    </location>
</feature>
<reference evidence="8" key="1">
    <citation type="journal article" date="2014" name="Genome Announc.">
        <title>Draft genome sequence of Colletotrichum sublineola, a destructive pathogen of cultivated sorghum.</title>
        <authorList>
            <person name="Baroncelli R."/>
            <person name="Sanz-Martin J.M."/>
            <person name="Rech G.E."/>
            <person name="Sukno S.A."/>
            <person name="Thon M.R."/>
        </authorList>
    </citation>
    <scope>NUCLEOTIDE SEQUENCE [LARGE SCALE GENOMIC DNA]</scope>
    <source>
        <strain evidence="8">TX430BB</strain>
    </source>
</reference>
<organism evidence="7 8">
    <name type="scientific">Colletotrichum sublineola</name>
    <name type="common">Sorghum anthracnose fungus</name>
    <dbReference type="NCBI Taxonomy" id="1173701"/>
    <lineage>
        <taxon>Eukaryota</taxon>
        <taxon>Fungi</taxon>
        <taxon>Dikarya</taxon>
        <taxon>Ascomycota</taxon>
        <taxon>Pezizomycotina</taxon>
        <taxon>Sordariomycetes</taxon>
        <taxon>Hypocreomycetidae</taxon>
        <taxon>Glomerellales</taxon>
        <taxon>Glomerellaceae</taxon>
        <taxon>Colletotrichum</taxon>
        <taxon>Colletotrichum graminicola species complex</taxon>
    </lineage>
</organism>
<dbReference type="Proteomes" id="UP000027238">
    <property type="component" value="Unassembled WGS sequence"/>
</dbReference>
<evidence type="ECO:0000259" key="6">
    <source>
        <dbReference type="Pfam" id="PF01593"/>
    </source>
</evidence>
<dbReference type="InterPro" id="IPR036188">
    <property type="entry name" value="FAD/NAD-bd_sf"/>
</dbReference>
<comment type="subcellular location">
    <subcellularLocation>
        <location evidence="1">Mitochondrion matrix</location>
    </subcellularLocation>
</comment>
<comment type="similarity">
    <text evidence="2">Belongs to the carotenoid/retinoid oxidoreductase family.</text>
</comment>
<accession>A0A066XMD4</accession>
<evidence type="ECO:0000256" key="3">
    <source>
        <dbReference type="ARBA" id="ARBA00037217"/>
    </source>
</evidence>
<evidence type="ECO:0000256" key="5">
    <source>
        <dbReference type="ARBA" id="ARBA00040298"/>
    </source>
</evidence>
<evidence type="ECO:0000313" key="7">
    <source>
        <dbReference type="EMBL" id="KDN70363.1"/>
    </source>
</evidence>